<evidence type="ECO:0000313" key="3">
    <source>
        <dbReference type="Proteomes" id="UP001632037"/>
    </source>
</evidence>
<evidence type="ECO:0000256" key="1">
    <source>
        <dbReference type="SAM" id="MobiDB-lite"/>
    </source>
</evidence>
<reference evidence="2 3" key="1">
    <citation type="submission" date="2024-09" db="EMBL/GenBank/DDBJ databases">
        <title>Genome sequencing and assembly of Phytophthora oleae, isolate VK10A, causative agent of rot of olive drupes.</title>
        <authorList>
            <person name="Conti Taguali S."/>
            <person name="Riolo M."/>
            <person name="La Spada F."/>
            <person name="Cacciola S.O."/>
            <person name="Dionisio G."/>
        </authorList>
    </citation>
    <scope>NUCLEOTIDE SEQUENCE [LARGE SCALE GENOMIC DNA]</scope>
    <source>
        <strain evidence="2 3">VK10A</strain>
    </source>
</reference>
<evidence type="ECO:0000313" key="2">
    <source>
        <dbReference type="EMBL" id="KAL3664435.1"/>
    </source>
</evidence>
<protein>
    <submittedName>
        <fullName evidence="2">Uncharacterized protein</fullName>
    </submittedName>
</protein>
<organism evidence="2 3">
    <name type="scientific">Phytophthora oleae</name>
    <dbReference type="NCBI Taxonomy" id="2107226"/>
    <lineage>
        <taxon>Eukaryota</taxon>
        <taxon>Sar</taxon>
        <taxon>Stramenopiles</taxon>
        <taxon>Oomycota</taxon>
        <taxon>Peronosporomycetes</taxon>
        <taxon>Peronosporales</taxon>
        <taxon>Peronosporaceae</taxon>
        <taxon>Phytophthora</taxon>
    </lineage>
</organism>
<gene>
    <name evidence="2" type="ORF">V7S43_010756</name>
</gene>
<sequence length="124" mass="13819">MGESRDLSHFNDKKAVLKRAGRLLQVLDDDEAFQALVRGIDDLRQQDQLAKTKAKGGVHTLELPDVTVQWQVAAEKPGLPSVLQRVRDDDSSSQPIAGQVPSTGEPMGRYRPLPVRKLSRPRRL</sequence>
<keyword evidence="3" id="KW-1185">Reference proteome</keyword>
<dbReference type="EMBL" id="JBIMZQ010000024">
    <property type="protein sequence ID" value="KAL3664435.1"/>
    <property type="molecule type" value="Genomic_DNA"/>
</dbReference>
<feature type="compositionally biased region" description="Polar residues" evidence="1">
    <location>
        <begin position="92"/>
        <end position="102"/>
    </location>
</feature>
<dbReference type="Proteomes" id="UP001632037">
    <property type="component" value="Unassembled WGS sequence"/>
</dbReference>
<feature type="region of interest" description="Disordered" evidence="1">
    <location>
        <begin position="85"/>
        <end position="124"/>
    </location>
</feature>
<accession>A0ABD3FFX9</accession>
<name>A0ABD3FFX9_9STRA</name>
<dbReference type="AlphaFoldDB" id="A0ABD3FFX9"/>
<proteinExistence type="predicted"/>
<comment type="caution">
    <text evidence="2">The sequence shown here is derived from an EMBL/GenBank/DDBJ whole genome shotgun (WGS) entry which is preliminary data.</text>
</comment>